<dbReference type="EMBL" id="DUZY01000003">
    <property type="protein sequence ID" value="DAD32370.1"/>
    <property type="molecule type" value="Genomic_DNA"/>
</dbReference>
<evidence type="ECO:0000313" key="3">
    <source>
        <dbReference type="Proteomes" id="UP000607653"/>
    </source>
</evidence>
<keyword evidence="1" id="KW-0812">Transmembrane</keyword>
<keyword evidence="3" id="KW-1185">Reference proteome</keyword>
<proteinExistence type="predicted"/>
<name>A0A822YIG1_NELNU</name>
<evidence type="ECO:0000313" key="2">
    <source>
        <dbReference type="EMBL" id="DAD32370.1"/>
    </source>
</evidence>
<keyword evidence="1" id="KW-1133">Transmembrane helix</keyword>
<evidence type="ECO:0000256" key="1">
    <source>
        <dbReference type="SAM" id="Phobius"/>
    </source>
</evidence>
<organism evidence="2 3">
    <name type="scientific">Nelumbo nucifera</name>
    <name type="common">Sacred lotus</name>
    <dbReference type="NCBI Taxonomy" id="4432"/>
    <lineage>
        <taxon>Eukaryota</taxon>
        <taxon>Viridiplantae</taxon>
        <taxon>Streptophyta</taxon>
        <taxon>Embryophyta</taxon>
        <taxon>Tracheophyta</taxon>
        <taxon>Spermatophyta</taxon>
        <taxon>Magnoliopsida</taxon>
        <taxon>Proteales</taxon>
        <taxon>Nelumbonaceae</taxon>
        <taxon>Nelumbo</taxon>
    </lineage>
</organism>
<protein>
    <submittedName>
        <fullName evidence="2">Uncharacterized protein</fullName>
    </submittedName>
</protein>
<keyword evidence="1" id="KW-0472">Membrane</keyword>
<reference evidence="2 3" key="1">
    <citation type="journal article" date="2020" name="Mol. Biol. Evol.">
        <title>Distinct Expression and Methylation Patterns for Genes with Different Fates following a Single Whole-Genome Duplication in Flowering Plants.</title>
        <authorList>
            <person name="Shi T."/>
            <person name="Rahmani R.S."/>
            <person name="Gugger P.F."/>
            <person name="Wang M."/>
            <person name="Li H."/>
            <person name="Zhang Y."/>
            <person name="Li Z."/>
            <person name="Wang Q."/>
            <person name="Van de Peer Y."/>
            <person name="Marchal K."/>
            <person name="Chen J."/>
        </authorList>
    </citation>
    <scope>NUCLEOTIDE SEQUENCE [LARGE SCALE GENOMIC DNA]</scope>
    <source>
        <tissue evidence="2">Leaf</tissue>
    </source>
</reference>
<feature type="transmembrane region" description="Helical" evidence="1">
    <location>
        <begin position="24"/>
        <end position="46"/>
    </location>
</feature>
<gene>
    <name evidence="2" type="ORF">HUJ06_011221</name>
</gene>
<accession>A0A822YIG1</accession>
<dbReference type="Proteomes" id="UP000607653">
    <property type="component" value="Unassembled WGS sequence"/>
</dbReference>
<comment type="caution">
    <text evidence="2">The sequence shown here is derived from an EMBL/GenBank/DDBJ whole genome shotgun (WGS) entry which is preliminary data.</text>
</comment>
<sequence length="70" mass="8319">MFTDCCSEWQTELEVWQVEEIAEVSIFLLPLFLRFLISLFSFSGNVSPIRKISRSNVIFTNYGWFDLFWA</sequence>
<dbReference type="AlphaFoldDB" id="A0A822YIG1"/>